<gene>
    <name evidence="7" type="primary">hslR</name>
    <name evidence="7" type="ORF">OE749_13960</name>
</gene>
<dbReference type="CDD" id="cd00165">
    <property type="entry name" value="S4"/>
    <property type="match status" value="1"/>
</dbReference>
<feature type="domain" description="RNA-binding S4" evidence="6">
    <location>
        <begin position="17"/>
        <end position="80"/>
    </location>
</feature>
<proteinExistence type="inferred from homology"/>
<feature type="compositionally biased region" description="Basic and acidic residues" evidence="5">
    <location>
        <begin position="100"/>
        <end position="111"/>
    </location>
</feature>
<evidence type="ECO:0000256" key="5">
    <source>
        <dbReference type="SAM" id="MobiDB-lite"/>
    </source>
</evidence>
<reference evidence="7 8" key="1">
    <citation type="submission" date="2022-10" db="EMBL/GenBank/DDBJ databases">
        <title>Aestuariibacter sp. AA17 isolated from Montipora capitata coral fragment.</title>
        <authorList>
            <person name="Emsley S.A."/>
            <person name="Pfannmuller K.M."/>
            <person name="Loughran R.M."/>
            <person name="Shlafstein M."/>
            <person name="Papke E."/>
            <person name="Saw J.H."/>
            <person name="Ushijima B."/>
            <person name="Videau P."/>
        </authorList>
    </citation>
    <scope>NUCLEOTIDE SEQUENCE [LARGE SCALE GENOMIC DNA]</scope>
    <source>
        <strain evidence="7 8">AA17</strain>
    </source>
</reference>
<comment type="caution">
    <text evidence="7">The sequence shown here is derived from an EMBL/GenBank/DDBJ whole genome shotgun (WGS) entry which is preliminary data.</text>
</comment>
<dbReference type="PIRSF" id="PIRSF016821">
    <property type="entry name" value="HSP15"/>
    <property type="match status" value="1"/>
</dbReference>
<evidence type="ECO:0000256" key="1">
    <source>
        <dbReference type="ARBA" id="ARBA00008396"/>
    </source>
</evidence>
<dbReference type="RefSeq" id="WP_263713081.1">
    <property type="nucleotide sequence ID" value="NZ_JAOWKX010000007.1"/>
</dbReference>
<evidence type="ECO:0000256" key="4">
    <source>
        <dbReference type="PIRNR" id="PIRNR016821"/>
    </source>
</evidence>
<keyword evidence="3 4" id="KW-0238">DNA-binding</keyword>
<dbReference type="InterPro" id="IPR025708">
    <property type="entry name" value="HSP15"/>
</dbReference>
<keyword evidence="8" id="KW-1185">Reference proteome</keyword>
<dbReference type="Proteomes" id="UP001652504">
    <property type="component" value="Unassembled WGS sequence"/>
</dbReference>
<protein>
    <recommendedName>
        <fullName evidence="4">Heat shock protein 15</fullName>
    </recommendedName>
</protein>
<dbReference type="Pfam" id="PF01479">
    <property type="entry name" value="S4"/>
    <property type="match status" value="1"/>
</dbReference>
<feature type="region of interest" description="Disordered" evidence="5">
    <location>
        <begin position="100"/>
        <end position="138"/>
    </location>
</feature>
<evidence type="ECO:0000313" key="7">
    <source>
        <dbReference type="EMBL" id="MCV2885798.1"/>
    </source>
</evidence>
<name>A0ABT3AAU9_9ALTE</name>
<evidence type="ECO:0000256" key="2">
    <source>
        <dbReference type="ARBA" id="ARBA00022884"/>
    </source>
</evidence>
<evidence type="ECO:0000256" key="3">
    <source>
        <dbReference type="ARBA" id="ARBA00023125"/>
    </source>
</evidence>
<dbReference type="NCBIfam" id="NF007673">
    <property type="entry name" value="PRK10348.1"/>
    <property type="match status" value="1"/>
</dbReference>
<evidence type="ECO:0000259" key="6">
    <source>
        <dbReference type="SMART" id="SM00363"/>
    </source>
</evidence>
<keyword evidence="2 4" id="KW-0694">RNA-binding</keyword>
<comment type="similarity">
    <text evidence="1 4">Belongs to the HSP15 family.</text>
</comment>
<dbReference type="InterPro" id="IPR036986">
    <property type="entry name" value="S4_RNA-bd_sf"/>
</dbReference>
<dbReference type="PROSITE" id="PS50889">
    <property type="entry name" value="S4"/>
    <property type="match status" value="1"/>
</dbReference>
<dbReference type="Gene3D" id="3.10.290.10">
    <property type="entry name" value="RNA-binding S4 domain"/>
    <property type="match status" value="1"/>
</dbReference>
<dbReference type="InterPro" id="IPR002942">
    <property type="entry name" value="S4_RNA-bd"/>
</dbReference>
<dbReference type="SMART" id="SM00363">
    <property type="entry name" value="S4"/>
    <property type="match status" value="1"/>
</dbReference>
<dbReference type="SUPFAM" id="SSF55174">
    <property type="entry name" value="Alpha-L RNA-binding motif"/>
    <property type="match status" value="1"/>
</dbReference>
<sequence length="138" mass="15853">MSRKKTSPKTAESESEVRLDKWLWAARFYKTRSVAREMVQSGKVQYNGQRAKPGKGVELGAIITLPAGFDMKEVVIEQISDQRRGAPIAQLMYQETEASIEQRQRNADARKLSAFHSPKPEQKPDKKQRRQIIQLKQQ</sequence>
<dbReference type="EMBL" id="JAOWKX010000007">
    <property type="protein sequence ID" value="MCV2885798.1"/>
    <property type="molecule type" value="Genomic_DNA"/>
</dbReference>
<keyword evidence="7" id="KW-0346">Stress response</keyword>
<evidence type="ECO:0000313" key="8">
    <source>
        <dbReference type="Proteomes" id="UP001652504"/>
    </source>
</evidence>
<organism evidence="7 8">
    <name type="scientific">Fluctibacter corallii</name>
    <dbReference type="NCBI Taxonomy" id="2984329"/>
    <lineage>
        <taxon>Bacteria</taxon>
        <taxon>Pseudomonadati</taxon>
        <taxon>Pseudomonadota</taxon>
        <taxon>Gammaproteobacteria</taxon>
        <taxon>Alteromonadales</taxon>
        <taxon>Alteromonadaceae</taxon>
        <taxon>Fluctibacter</taxon>
    </lineage>
</organism>
<accession>A0ABT3AAU9</accession>